<dbReference type="STRING" id="231916.A0A409VXP2"/>
<comment type="caution">
    <text evidence="10">The sequence shown here is derived from an EMBL/GenBank/DDBJ whole genome shotgun (WGS) entry which is preliminary data.</text>
</comment>
<keyword evidence="5" id="KW-0863">Zinc-finger</keyword>
<feature type="domain" description="Myb-like" evidence="7">
    <location>
        <begin position="106"/>
        <end position="155"/>
    </location>
</feature>
<dbReference type="SUPFAM" id="SSF46689">
    <property type="entry name" value="Homeodomain-like"/>
    <property type="match status" value="2"/>
</dbReference>
<dbReference type="CDD" id="cd00167">
    <property type="entry name" value="SANT"/>
    <property type="match status" value="1"/>
</dbReference>
<dbReference type="Proteomes" id="UP000284706">
    <property type="component" value="Unassembled WGS sequence"/>
</dbReference>
<organism evidence="10 11">
    <name type="scientific">Gymnopilus dilepis</name>
    <dbReference type="NCBI Taxonomy" id="231916"/>
    <lineage>
        <taxon>Eukaryota</taxon>
        <taxon>Fungi</taxon>
        <taxon>Dikarya</taxon>
        <taxon>Basidiomycota</taxon>
        <taxon>Agaricomycotina</taxon>
        <taxon>Agaricomycetes</taxon>
        <taxon>Agaricomycetidae</taxon>
        <taxon>Agaricales</taxon>
        <taxon>Agaricineae</taxon>
        <taxon>Hymenogastraceae</taxon>
        <taxon>Gymnopilus</taxon>
    </lineage>
</organism>
<accession>A0A409VXP2</accession>
<dbReference type="SUPFAM" id="SSF57667">
    <property type="entry name" value="beta-beta-alpha zinc fingers"/>
    <property type="match status" value="1"/>
</dbReference>
<evidence type="ECO:0000259" key="9">
    <source>
        <dbReference type="PROSITE" id="PS51294"/>
    </source>
</evidence>
<feature type="domain" description="Myb-like" evidence="7">
    <location>
        <begin position="2"/>
        <end position="54"/>
    </location>
</feature>
<dbReference type="InParanoid" id="A0A409VXP2"/>
<dbReference type="OrthoDB" id="2143914at2759"/>
<feature type="compositionally biased region" description="Polar residues" evidence="6">
    <location>
        <begin position="456"/>
        <end position="466"/>
    </location>
</feature>
<sequence>MADRIVTGPWSEEEDHLLRQAVALYGENDNWKTIALSIPGRTNKACRKRWLHSLQPNIKKTAWTPDEDRMLIELYDHLGPKWSAIARQIPGRTDDACSKRYREALDPSLKKDEWTPEEDDLLIDTYNRIGGKWGQVGAVLQRSGLGCRNRWRLLERKKIARSSQNASPVQTGYGHELAATSHESSLSISETQYPPYYPPEAYPTYPADEAQPSQHSFREPTPEVFHLPDPNIAPFQFSSSSLSAALSDPPPPPAPLPSVSTLNTPELLVNDVQNDSEGQTSLSPLSNCNAMPDMNDVLMSLDDCQRQQTNRHLEISISQLPHEPSVFNPIRQLSDPIYYSSSPISIPSDISQTLEPINFSVWKPRTMEYDFDSPHSALGEISSTTSTPYFFNSNLSPTASPLPNVPLDLPNAEQPSSNSLLFAPATEVQPQSNGAKRPKKSGHKRPQPTLKVPTPTRLSSTLPLSTDPNVRPYACELLEHTKDQHSEEDASDKPYRCALPGCGKSWKSINGLQYHLQISTAHFRDALYSRFSAGQPTPELGTPPGAENDLDDSEQERRYVCPRPDCLKAYRQPSGLRYHVKKGHPADQPTQLLIVPPALERAIPTKAKKLRVKAPPEPVAI</sequence>
<gene>
    <name evidence="10" type="ORF">CVT26_014262</name>
</gene>
<evidence type="ECO:0000259" key="8">
    <source>
        <dbReference type="PROSITE" id="PS50157"/>
    </source>
</evidence>
<dbReference type="PROSITE" id="PS50157">
    <property type="entry name" value="ZINC_FINGER_C2H2_2"/>
    <property type="match status" value="2"/>
</dbReference>
<dbReference type="PANTHER" id="PTHR46621:SF1">
    <property type="entry name" value="SNRNA-ACTIVATING PROTEIN COMPLEX SUBUNIT 4"/>
    <property type="match status" value="1"/>
</dbReference>
<dbReference type="PROSITE" id="PS50090">
    <property type="entry name" value="MYB_LIKE"/>
    <property type="match status" value="3"/>
</dbReference>
<dbReference type="GO" id="GO:0042796">
    <property type="term" value="P:snRNA transcription by RNA polymerase III"/>
    <property type="evidence" value="ECO:0007669"/>
    <property type="project" value="TreeGrafter"/>
</dbReference>
<keyword evidence="11" id="KW-1185">Reference proteome</keyword>
<evidence type="ECO:0000256" key="2">
    <source>
        <dbReference type="ARBA" id="ARBA00023125"/>
    </source>
</evidence>
<dbReference type="GO" id="GO:0008270">
    <property type="term" value="F:zinc ion binding"/>
    <property type="evidence" value="ECO:0007669"/>
    <property type="project" value="UniProtKB-KW"/>
</dbReference>
<feature type="region of interest" description="Disordered" evidence="6">
    <location>
        <begin position="423"/>
        <end position="466"/>
    </location>
</feature>
<dbReference type="InterPro" id="IPR001005">
    <property type="entry name" value="SANT/Myb"/>
</dbReference>
<dbReference type="PANTHER" id="PTHR46621">
    <property type="entry name" value="SNRNA-ACTIVATING PROTEIN COMPLEX SUBUNIT 4"/>
    <property type="match status" value="1"/>
</dbReference>
<keyword evidence="4" id="KW-0539">Nucleus</keyword>
<dbReference type="InterPro" id="IPR051575">
    <property type="entry name" value="Myb-like_DNA-bd"/>
</dbReference>
<reference evidence="10 11" key="1">
    <citation type="journal article" date="2018" name="Evol. Lett.">
        <title>Horizontal gene cluster transfer increased hallucinogenic mushroom diversity.</title>
        <authorList>
            <person name="Reynolds H.T."/>
            <person name="Vijayakumar V."/>
            <person name="Gluck-Thaler E."/>
            <person name="Korotkin H.B."/>
            <person name="Matheny P.B."/>
            <person name="Slot J.C."/>
        </authorList>
    </citation>
    <scope>NUCLEOTIDE SEQUENCE [LARGE SCALE GENOMIC DNA]</scope>
    <source>
        <strain evidence="10 11">SRW20</strain>
    </source>
</reference>
<protein>
    <submittedName>
        <fullName evidence="10">Uncharacterized protein</fullName>
    </submittedName>
</protein>
<evidence type="ECO:0000256" key="4">
    <source>
        <dbReference type="ARBA" id="ARBA00023242"/>
    </source>
</evidence>
<feature type="region of interest" description="Disordered" evidence="6">
    <location>
        <begin position="241"/>
        <end position="261"/>
    </location>
</feature>
<feature type="domain" description="HTH myb-type" evidence="9">
    <location>
        <begin position="2"/>
        <end position="50"/>
    </location>
</feature>
<dbReference type="InterPro" id="IPR009057">
    <property type="entry name" value="Homeodomain-like_sf"/>
</dbReference>
<feature type="domain" description="C2H2-type" evidence="8">
    <location>
        <begin position="495"/>
        <end position="527"/>
    </location>
</feature>
<dbReference type="GO" id="GO:0042795">
    <property type="term" value="P:snRNA transcription by RNA polymerase II"/>
    <property type="evidence" value="ECO:0007669"/>
    <property type="project" value="TreeGrafter"/>
</dbReference>
<feature type="domain" description="HTH myb-type" evidence="9">
    <location>
        <begin position="55"/>
        <end position="109"/>
    </location>
</feature>
<keyword evidence="1" id="KW-0805">Transcription regulation</keyword>
<dbReference type="PROSITE" id="PS51294">
    <property type="entry name" value="HTH_MYB"/>
    <property type="match status" value="3"/>
</dbReference>
<feature type="compositionally biased region" description="Basic residues" evidence="6">
    <location>
        <begin position="436"/>
        <end position="446"/>
    </location>
</feature>
<dbReference type="Pfam" id="PF13921">
    <property type="entry name" value="Myb_DNA-bind_6"/>
    <property type="match status" value="1"/>
</dbReference>
<proteinExistence type="predicted"/>
<dbReference type="InterPro" id="IPR017930">
    <property type="entry name" value="Myb_dom"/>
</dbReference>
<keyword evidence="5" id="KW-0862">Zinc</keyword>
<dbReference type="Gene3D" id="3.30.160.60">
    <property type="entry name" value="Classic Zinc Finger"/>
    <property type="match status" value="2"/>
</dbReference>
<dbReference type="SMART" id="SM00355">
    <property type="entry name" value="ZnF_C2H2"/>
    <property type="match status" value="2"/>
</dbReference>
<dbReference type="PROSITE" id="PS00028">
    <property type="entry name" value="ZINC_FINGER_C2H2_1"/>
    <property type="match status" value="1"/>
</dbReference>
<feature type="domain" description="C2H2-type" evidence="8">
    <location>
        <begin position="559"/>
        <end position="589"/>
    </location>
</feature>
<dbReference type="AlphaFoldDB" id="A0A409VXP2"/>
<keyword evidence="2" id="KW-0238">DNA-binding</keyword>
<feature type="region of interest" description="Disordered" evidence="6">
    <location>
        <begin position="534"/>
        <end position="555"/>
    </location>
</feature>
<evidence type="ECO:0000259" key="7">
    <source>
        <dbReference type="PROSITE" id="PS50090"/>
    </source>
</evidence>
<evidence type="ECO:0000313" key="10">
    <source>
        <dbReference type="EMBL" id="PPQ71000.1"/>
    </source>
</evidence>
<dbReference type="InterPro" id="IPR013087">
    <property type="entry name" value="Znf_C2H2_type"/>
</dbReference>
<feature type="domain" description="Myb-like" evidence="7">
    <location>
        <begin position="55"/>
        <end position="105"/>
    </location>
</feature>
<dbReference type="Pfam" id="PF00249">
    <property type="entry name" value="Myb_DNA-binding"/>
    <property type="match status" value="1"/>
</dbReference>
<feature type="region of interest" description="Disordered" evidence="6">
    <location>
        <begin position="180"/>
        <end position="223"/>
    </location>
</feature>
<evidence type="ECO:0000313" key="11">
    <source>
        <dbReference type="Proteomes" id="UP000284706"/>
    </source>
</evidence>
<evidence type="ECO:0000256" key="5">
    <source>
        <dbReference type="PROSITE-ProRule" id="PRU00042"/>
    </source>
</evidence>
<dbReference type="GO" id="GO:0000978">
    <property type="term" value="F:RNA polymerase II cis-regulatory region sequence-specific DNA binding"/>
    <property type="evidence" value="ECO:0007669"/>
    <property type="project" value="TreeGrafter"/>
</dbReference>
<dbReference type="GO" id="GO:0019185">
    <property type="term" value="C:snRNA-activating protein complex"/>
    <property type="evidence" value="ECO:0007669"/>
    <property type="project" value="TreeGrafter"/>
</dbReference>
<dbReference type="EMBL" id="NHYE01005519">
    <property type="protein sequence ID" value="PPQ71000.1"/>
    <property type="molecule type" value="Genomic_DNA"/>
</dbReference>
<evidence type="ECO:0000256" key="6">
    <source>
        <dbReference type="SAM" id="MobiDB-lite"/>
    </source>
</evidence>
<evidence type="ECO:0000256" key="1">
    <source>
        <dbReference type="ARBA" id="ARBA00023015"/>
    </source>
</evidence>
<evidence type="ECO:0000256" key="3">
    <source>
        <dbReference type="ARBA" id="ARBA00023163"/>
    </source>
</evidence>
<dbReference type="GO" id="GO:0001006">
    <property type="term" value="F:RNA polymerase III type 3 promoter sequence-specific DNA binding"/>
    <property type="evidence" value="ECO:0007669"/>
    <property type="project" value="TreeGrafter"/>
</dbReference>
<feature type="domain" description="HTH myb-type" evidence="9">
    <location>
        <begin position="110"/>
        <end position="159"/>
    </location>
</feature>
<name>A0A409VXP2_9AGAR</name>
<keyword evidence="5" id="KW-0479">Metal-binding</keyword>
<dbReference type="Gene3D" id="1.10.10.60">
    <property type="entry name" value="Homeodomain-like"/>
    <property type="match status" value="3"/>
</dbReference>
<dbReference type="InterPro" id="IPR036236">
    <property type="entry name" value="Znf_C2H2_sf"/>
</dbReference>
<dbReference type="SMART" id="SM00717">
    <property type="entry name" value="SANT"/>
    <property type="match status" value="3"/>
</dbReference>
<keyword evidence="3" id="KW-0804">Transcription</keyword>